<dbReference type="InterPro" id="IPR029058">
    <property type="entry name" value="AB_hydrolase_fold"/>
</dbReference>
<keyword evidence="1" id="KW-0378">Hydrolase</keyword>
<dbReference type="STRING" id="266128.ABB25_05730"/>
<reference evidence="3 4" key="1">
    <citation type="submission" date="2015-05" db="EMBL/GenBank/DDBJ databases">
        <title>Genome sequencing and analysis of members of genus Stenotrophomonas.</title>
        <authorList>
            <person name="Patil P.P."/>
            <person name="Midha S."/>
            <person name="Patil P.B."/>
        </authorList>
    </citation>
    <scope>NUCLEOTIDE SEQUENCE [LARGE SCALE GENOMIC DNA]</scope>
    <source>
        <strain evidence="3 4">DSM 17805</strain>
    </source>
</reference>
<feature type="region of interest" description="Disordered" evidence="2">
    <location>
        <begin position="555"/>
        <end position="577"/>
    </location>
</feature>
<accession>A0A0R0BZP0</accession>
<dbReference type="ESTHER" id="9gamm-a0a0r0bzp0">
    <property type="family name" value="OHBut_olig_hydro_put"/>
</dbReference>
<gene>
    <name evidence="3" type="ORF">ABB25_05730</name>
</gene>
<sequence>MAVLQETVHRQNDDLLSAGLGHAGLLTAAPPAFADPAAPTAAEVRRRALWNSWRGIADLMPGGGFGQLYGTLQPVPGREYATLVRLPDARQPHRVVVQVPDNFDADKRCVVVAPSSGSRGVYGAVAVAGPWALPRGCALAYTDKGAGSDYFDLDAQVGVRADGSTAALQAADDFAFLPDAPVNASGVAVKHAHSQDNPESDWGRHVRQAADIALQALNQALPEAPAFTHANTRVIAVGISNGGGAVLRAAEQGQGWLDGVVAGEPNIYSNGAGSRALYDYTTEAAELMPCALLAVDGLPGSPLSAAGRAGGAVRCATLATQGAITGTDTAAQAADALRKMAAAGWTLPALRAGALSVDFDLWRAVAVTYASAYGRYGVGEHPCGYRFSATNADFSPRAATANERAAWLSDGSGVPPGAGVNIVDTKMALPDAFAPGLACLRQLWTGNDAAAQRVQAGIAQTRSAPPPPGLPVMLVHGNADGLIPFAFTSAPYAAAARAAGAEVSLWQVDHVQHFDGFLALPDYAARYLPLLPYVYRALDAMDARLDGKAALPADAHIRSTPRGPGQPLQATNLALPQ</sequence>
<organism evidence="3 4">
    <name type="scientific">Stenotrophomonas koreensis</name>
    <dbReference type="NCBI Taxonomy" id="266128"/>
    <lineage>
        <taxon>Bacteria</taxon>
        <taxon>Pseudomonadati</taxon>
        <taxon>Pseudomonadota</taxon>
        <taxon>Gammaproteobacteria</taxon>
        <taxon>Lysobacterales</taxon>
        <taxon>Lysobacteraceae</taxon>
        <taxon>Stenotrophomonas</taxon>
    </lineage>
</organism>
<dbReference type="GO" id="GO:0019605">
    <property type="term" value="P:butyrate metabolic process"/>
    <property type="evidence" value="ECO:0007669"/>
    <property type="project" value="InterPro"/>
</dbReference>
<evidence type="ECO:0008006" key="5">
    <source>
        <dbReference type="Google" id="ProtNLM"/>
    </source>
</evidence>
<evidence type="ECO:0000256" key="1">
    <source>
        <dbReference type="ARBA" id="ARBA00022801"/>
    </source>
</evidence>
<dbReference type="Gene3D" id="3.40.50.1820">
    <property type="entry name" value="alpha/beta hydrolase"/>
    <property type="match status" value="1"/>
</dbReference>
<dbReference type="InterPro" id="IPR016582">
    <property type="entry name" value="OHBut_olig_hydro_put"/>
</dbReference>
<feature type="compositionally biased region" description="Polar residues" evidence="2">
    <location>
        <begin position="568"/>
        <end position="577"/>
    </location>
</feature>
<dbReference type="Proteomes" id="UP000051254">
    <property type="component" value="Unassembled WGS sequence"/>
</dbReference>
<protein>
    <recommendedName>
        <fullName evidence="5">Hydrogenase</fullName>
    </recommendedName>
</protein>
<dbReference type="PATRIC" id="fig|266128.3.peg.2811"/>
<name>A0A0R0BZP0_9GAMM</name>
<dbReference type="EMBL" id="LDJH01000008">
    <property type="protein sequence ID" value="KRG58999.1"/>
    <property type="molecule type" value="Genomic_DNA"/>
</dbReference>
<proteinExistence type="predicted"/>
<dbReference type="Pfam" id="PF10605">
    <property type="entry name" value="3HBOH"/>
    <property type="match status" value="1"/>
</dbReference>
<dbReference type="GO" id="GO:0047989">
    <property type="term" value="F:hydroxybutyrate-dimer hydrolase activity"/>
    <property type="evidence" value="ECO:0007669"/>
    <property type="project" value="InterPro"/>
</dbReference>
<dbReference type="SUPFAM" id="SSF53474">
    <property type="entry name" value="alpha/beta-Hydrolases"/>
    <property type="match status" value="1"/>
</dbReference>
<evidence type="ECO:0000256" key="2">
    <source>
        <dbReference type="SAM" id="MobiDB-lite"/>
    </source>
</evidence>
<evidence type="ECO:0000313" key="3">
    <source>
        <dbReference type="EMBL" id="KRG58999.1"/>
    </source>
</evidence>
<dbReference type="AlphaFoldDB" id="A0A0R0BZP0"/>
<comment type="caution">
    <text evidence="3">The sequence shown here is derived from an EMBL/GenBank/DDBJ whole genome shotgun (WGS) entry which is preliminary data.</text>
</comment>
<evidence type="ECO:0000313" key="4">
    <source>
        <dbReference type="Proteomes" id="UP000051254"/>
    </source>
</evidence>
<keyword evidence="4" id="KW-1185">Reference proteome</keyword>
<dbReference type="GO" id="GO:0005615">
    <property type="term" value="C:extracellular space"/>
    <property type="evidence" value="ECO:0007669"/>
    <property type="project" value="InterPro"/>
</dbReference>